<dbReference type="InterPro" id="IPR013708">
    <property type="entry name" value="Shikimate_DH-bd_N"/>
</dbReference>
<evidence type="ECO:0000256" key="1">
    <source>
        <dbReference type="ARBA" id="ARBA00004871"/>
    </source>
</evidence>
<dbReference type="Pfam" id="PF08501">
    <property type="entry name" value="Shikimate_dh_N"/>
    <property type="match status" value="1"/>
</dbReference>
<keyword evidence="2" id="KW-0560">Oxidoreductase</keyword>
<dbReference type="InterPro" id="IPR036291">
    <property type="entry name" value="NAD(P)-bd_dom_sf"/>
</dbReference>
<gene>
    <name evidence="5" type="ORF">SAMN05421780_107138</name>
</gene>
<proteinExistence type="predicted"/>
<dbReference type="OrthoDB" id="9792692at2"/>
<protein>
    <submittedName>
        <fullName evidence="5">Shikimate dehydrogenase</fullName>
    </submittedName>
</protein>
<organism evidence="5 6">
    <name type="scientific">Flexibacter flexilis DSM 6793</name>
    <dbReference type="NCBI Taxonomy" id="927664"/>
    <lineage>
        <taxon>Bacteria</taxon>
        <taxon>Pseudomonadati</taxon>
        <taxon>Bacteroidota</taxon>
        <taxon>Cytophagia</taxon>
        <taxon>Cytophagales</taxon>
        <taxon>Flexibacteraceae</taxon>
        <taxon>Flexibacter</taxon>
    </lineage>
</organism>
<feature type="domain" description="Shikimate dehydrogenase substrate binding N-terminal" evidence="4">
    <location>
        <begin position="6"/>
        <end position="88"/>
    </location>
</feature>
<accession>A0A1I1KMU7</accession>
<evidence type="ECO:0000313" key="5">
    <source>
        <dbReference type="EMBL" id="SFC62206.1"/>
    </source>
</evidence>
<dbReference type="InterPro" id="IPR022893">
    <property type="entry name" value="Shikimate_DH_fam"/>
</dbReference>
<dbReference type="Proteomes" id="UP000199514">
    <property type="component" value="Unassembled WGS sequence"/>
</dbReference>
<dbReference type="SUPFAM" id="SSF51735">
    <property type="entry name" value="NAD(P)-binding Rossmann-fold domains"/>
    <property type="match status" value="1"/>
</dbReference>
<evidence type="ECO:0000259" key="4">
    <source>
        <dbReference type="Pfam" id="PF08501"/>
    </source>
</evidence>
<keyword evidence="6" id="KW-1185">Reference proteome</keyword>
<dbReference type="SUPFAM" id="SSF53223">
    <property type="entry name" value="Aminoacid dehydrogenase-like, N-terminal domain"/>
    <property type="match status" value="1"/>
</dbReference>
<dbReference type="GO" id="GO:0004764">
    <property type="term" value="F:shikimate 3-dehydrogenase (NADP+) activity"/>
    <property type="evidence" value="ECO:0007669"/>
    <property type="project" value="InterPro"/>
</dbReference>
<dbReference type="AlphaFoldDB" id="A0A1I1KMU7"/>
<evidence type="ECO:0000256" key="3">
    <source>
        <dbReference type="ARBA" id="ARBA00023141"/>
    </source>
</evidence>
<dbReference type="GO" id="GO:0005829">
    <property type="term" value="C:cytosol"/>
    <property type="evidence" value="ECO:0007669"/>
    <property type="project" value="TreeGrafter"/>
</dbReference>
<dbReference type="PANTHER" id="PTHR21089">
    <property type="entry name" value="SHIKIMATE DEHYDROGENASE"/>
    <property type="match status" value="1"/>
</dbReference>
<evidence type="ECO:0000313" key="6">
    <source>
        <dbReference type="Proteomes" id="UP000199514"/>
    </source>
</evidence>
<sequence length="250" mass="28103">MRQFGLIGYPISHSFSKKYFTEKFIREGIKDAYYELFPLPDIELFPVLVSRKSHLSGLNVTIPHKETVIPFLDELHEAAQRIGAVNVIKVETDGRLIGYNSDYYGFKLSLEKNIQIHNNTHTKAFILGTGGASKAVKAALQDLGIDFREVSRQAKDGGVWAYEDITAEALQTHTLIINTTPLGMYPNTETCPPLPYEQLTPRHLLFDLVYNPTETLFMQKGQAAGAHVANGLEMLHLQAEKAWEIWNSAL</sequence>
<dbReference type="RefSeq" id="WP_091513310.1">
    <property type="nucleotide sequence ID" value="NZ_FOLE01000007.1"/>
</dbReference>
<dbReference type="GO" id="GO:0019632">
    <property type="term" value="P:shikimate metabolic process"/>
    <property type="evidence" value="ECO:0007669"/>
    <property type="project" value="TreeGrafter"/>
</dbReference>
<dbReference type="Gene3D" id="3.40.50.720">
    <property type="entry name" value="NAD(P)-binding Rossmann-like Domain"/>
    <property type="match status" value="1"/>
</dbReference>
<dbReference type="CDD" id="cd01065">
    <property type="entry name" value="NAD_bind_Shikimate_DH"/>
    <property type="match status" value="1"/>
</dbReference>
<keyword evidence="3" id="KW-0028">Amino-acid biosynthesis</keyword>
<keyword evidence="3" id="KW-0057">Aromatic amino acid biosynthesis</keyword>
<dbReference type="EMBL" id="FOLE01000007">
    <property type="protein sequence ID" value="SFC62206.1"/>
    <property type="molecule type" value="Genomic_DNA"/>
</dbReference>
<comment type="pathway">
    <text evidence="1">Metabolic intermediate biosynthesis; chorismate biosynthesis; chorismate from D-erythrose 4-phosphate and phosphoenolpyruvate: step 4/7.</text>
</comment>
<dbReference type="GO" id="GO:0009073">
    <property type="term" value="P:aromatic amino acid family biosynthetic process"/>
    <property type="evidence" value="ECO:0007669"/>
    <property type="project" value="UniProtKB-KW"/>
</dbReference>
<dbReference type="PANTHER" id="PTHR21089:SF1">
    <property type="entry name" value="BIFUNCTIONAL 3-DEHYDROQUINATE DEHYDRATASE_SHIKIMATE DEHYDROGENASE, CHLOROPLASTIC"/>
    <property type="match status" value="1"/>
</dbReference>
<dbReference type="GO" id="GO:0009423">
    <property type="term" value="P:chorismate biosynthetic process"/>
    <property type="evidence" value="ECO:0007669"/>
    <property type="project" value="TreeGrafter"/>
</dbReference>
<dbReference type="GO" id="GO:0050661">
    <property type="term" value="F:NADP binding"/>
    <property type="evidence" value="ECO:0007669"/>
    <property type="project" value="TreeGrafter"/>
</dbReference>
<dbReference type="InterPro" id="IPR046346">
    <property type="entry name" value="Aminoacid_DH-like_N_sf"/>
</dbReference>
<dbReference type="STRING" id="927664.SAMN05421780_107138"/>
<reference evidence="5 6" key="1">
    <citation type="submission" date="2016-10" db="EMBL/GenBank/DDBJ databases">
        <authorList>
            <person name="de Groot N.N."/>
        </authorList>
    </citation>
    <scope>NUCLEOTIDE SEQUENCE [LARGE SCALE GENOMIC DNA]</scope>
    <source>
        <strain evidence="5 6">DSM 6793</strain>
    </source>
</reference>
<dbReference type="Gene3D" id="3.40.50.10860">
    <property type="entry name" value="Leucine Dehydrogenase, chain A, domain 1"/>
    <property type="match status" value="1"/>
</dbReference>
<evidence type="ECO:0000256" key="2">
    <source>
        <dbReference type="ARBA" id="ARBA00023002"/>
    </source>
</evidence>
<name>A0A1I1KMU7_9BACT</name>